<protein>
    <recommendedName>
        <fullName evidence="6">Aminotransferase</fullName>
        <ecNumber evidence="6">2.6.1.-</ecNumber>
    </recommendedName>
</protein>
<evidence type="ECO:0000259" key="7">
    <source>
        <dbReference type="Pfam" id="PF00155"/>
    </source>
</evidence>
<evidence type="ECO:0000313" key="8">
    <source>
        <dbReference type="EMBL" id="AHY46968.1"/>
    </source>
</evidence>
<sequence>MRLAGRMDRLGTESAFGVLAKAKALEASGRDVIHLEIGEPDFETPEHIIEAGCQALREGHTHYTPAAGVPELREAIAEEVSRSRGVPVGAEQVVVTPGGKPVMFFAILALVERGDEVVLPDPSFPIYASMVRFAGGVPVPVPLRQENDFRLDGEEFRAAVGERTRLVILNSPANPTGGVLAREDLAAVAETLREFPEAVVLSDEIYSKLVFSGDFASITAEEGFSPSERTIILDGFSKTYAMTGWRIGYGVMPVELAGHVERLQVNSNSCTNAATQQAALAALGGPQDAVGEMREEFRARRDLLTEGLNSLPGFECALPKGAFYAFPRITGTGYTADDLADRLLSEAGVACLSGTGFGEYGEGHLRFSCANSREALGEAVERIGAFLDRAGR</sequence>
<dbReference type="Pfam" id="PF00155">
    <property type="entry name" value="Aminotran_1_2"/>
    <property type="match status" value="1"/>
</dbReference>
<dbReference type="Gene3D" id="3.40.640.10">
    <property type="entry name" value="Type I PLP-dependent aspartate aminotransferase-like (Major domain)"/>
    <property type="match status" value="1"/>
</dbReference>
<dbReference type="SUPFAM" id="SSF53383">
    <property type="entry name" value="PLP-dependent transferases"/>
    <property type="match status" value="1"/>
</dbReference>
<dbReference type="InterPro" id="IPR015421">
    <property type="entry name" value="PyrdxlP-dep_Trfase_major"/>
</dbReference>
<reference evidence="9" key="2">
    <citation type="submission" date="2023-11" db="EMBL/GenBank/DDBJ databases">
        <title>MicrobeMod: A computational toolkit for identifying prokaryotic methylation and restriction-modification with nanopore sequencing.</title>
        <authorList>
            <person name="Crits-Christoph A."/>
            <person name="Kang S.C."/>
            <person name="Lee H."/>
            <person name="Ostrov N."/>
        </authorList>
    </citation>
    <scope>NUCLEOTIDE SEQUENCE</scope>
    <source>
        <strain evidence="9">ATCC 51242</strain>
    </source>
</reference>
<dbReference type="EMBL" id="CP007514">
    <property type="protein sequence ID" value="AHY46968.1"/>
    <property type="molecule type" value="Genomic_DNA"/>
</dbReference>
<keyword evidence="4 6" id="KW-0808">Transferase</keyword>
<dbReference type="InterPro" id="IPR015422">
    <property type="entry name" value="PyrdxlP-dep_Trfase_small"/>
</dbReference>
<keyword evidence="10" id="KW-1185">Reference proteome</keyword>
<gene>
    <name evidence="8" type="ORF">RradSPS_1685</name>
    <name evidence="9" type="ORF">SIL72_10085</name>
</gene>
<comment type="similarity">
    <text evidence="2 6">Belongs to the class-I pyridoxal-phosphate-dependent aminotransferase family.</text>
</comment>
<accession>A0A023X3N2</accession>
<dbReference type="STRING" id="42256.RradSPS_1685"/>
<dbReference type="OrthoDB" id="9763453at2"/>
<dbReference type="FunFam" id="3.40.640.10:FF:000033">
    <property type="entry name" value="Aspartate aminotransferase"/>
    <property type="match status" value="1"/>
</dbReference>
<dbReference type="InterPro" id="IPR004839">
    <property type="entry name" value="Aminotransferase_I/II_large"/>
</dbReference>
<dbReference type="PROSITE" id="PS00105">
    <property type="entry name" value="AA_TRANSFER_CLASS_1"/>
    <property type="match status" value="1"/>
</dbReference>
<feature type="domain" description="Aminotransferase class I/classII large" evidence="7">
    <location>
        <begin position="31"/>
        <end position="383"/>
    </location>
</feature>
<organism evidence="8 10">
    <name type="scientific">Rubrobacter radiotolerans</name>
    <name type="common">Arthrobacter radiotolerans</name>
    <dbReference type="NCBI Taxonomy" id="42256"/>
    <lineage>
        <taxon>Bacteria</taxon>
        <taxon>Bacillati</taxon>
        <taxon>Actinomycetota</taxon>
        <taxon>Rubrobacteria</taxon>
        <taxon>Rubrobacterales</taxon>
        <taxon>Rubrobacteraceae</taxon>
        <taxon>Rubrobacter</taxon>
    </lineage>
</organism>
<reference evidence="8 10" key="1">
    <citation type="submission" date="2014-03" db="EMBL/GenBank/DDBJ databases">
        <title>Complete genome sequence of the Radio-Resistant Rubrobacter radiotolerans RSPS-4.</title>
        <authorList>
            <person name="Egas C.C."/>
            <person name="Barroso C.C."/>
            <person name="Froufe H.J.C."/>
            <person name="Pacheco J.J."/>
            <person name="Albuquerque L.L."/>
            <person name="da Costa M.M.S."/>
        </authorList>
    </citation>
    <scope>NUCLEOTIDE SEQUENCE [LARGE SCALE GENOMIC DNA]</scope>
    <source>
        <strain evidence="8 10">RSPS-4</strain>
    </source>
</reference>
<dbReference type="PANTHER" id="PTHR46383">
    <property type="entry name" value="ASPARTATE AMINOTRANSFERASE"/>
    <property type="match status" value="1"/>
</dbReference>
<evidence type="ECO:0000313" key="10">
    <source>
        <dbReference type="Proteomes" id="UP000025229"/>
    </source>
</evidence>
<keyword evidence="5" id="KW-0663">Pyridoxal phosphate</keyword>
<dbReference type="InterPro" id="IPR050596">
    <property type="entry name" value="AspAT/PAT-like"/>
</dbReference>
<dbReference type="InterPro" id="IPR015424">
    <property type="entry name" value="PyrdxlP-dep_Trfase"/>
</dbReference>
<dbReference type="Proteomes" id="UP000025229">
    <property type="component" value="Chromosome"/>
</dbReference>
<name>A0A023X3N2_RUBRA</name>
<dbReference type="eggNOG" id="COG0436">
    <property type="taxonomic scope" value="Bacteria"/>
</dbReference>
<proteinExistence type="inferred from homology"/>
<keyword evidence="3 6" id="KW-0032">Aminotransferase</keyword>
<evidence type="ECO:0000313" key="9">
    <source>
        <dbReference type="EMBL" id="MDX5894374.1"/>
    </source>
</evidence>
<evidence type="ECO:0000256" key="4">
    <source>
        <dbReference type="ARBA" id="ARBA00022679"/>
    </source>
</evidence>
<evidence type="ECO:0000256" key="6">
    <source>
        <dbReference type="RuleBase" id="RU000481"/>
    </source>
</evidence>
<dbReference type="CDD" id="cd00609">
    <property type="entry name" value="AAT_like"/>
    <property type="match status" value="1"/>
</dbReference>
<dbReference type="EC" id="2.6.1.-" evidence="6"/>
<dbReference type="KEGG" id="rrd:RradSPS_1685"/>
<dbReference type="PATRIC" id="fig|42256.3.peg.1707"/>
<evidence type="ECO:0000256" key="3">
    <source>
        <dbReference type="ARBA" id="ARBA00022576"/>
    </source>
</evidence>
<dbReference type="GO" id="GO:0008483">
    <property type="term" value="F:transaminase activity"/>
    <property type="evidence" value="ECO:0007669"/>
    <property type="project" value="UniProtKB-KW"/>
</dbReference>
<dbReference type="InterPro" id="IPR004838">
    <property type="entry name" value="NHTrfase_class1_PyrdxlP-BS"/>
</dbReference>
<dbReference type="GO" id="GO:0006520">
    <property type="term" value="P:amino acid metabolic process"/>
    <property type="evidence" value="ECO:0007669"/>
    <property type="project" value="InterPro"/>
</dbReference>
<dbReference type="EMBL" id="JAWXXX010000001">
    <property type="protein sequence ID" value="MDX5894374.1"/>
    <property type="molecule type" value="Genomic_DNA"/>
</dbReference>
<evidence type="ECO:0000256" key="1">
    <source>
        <dbReference type="ARBA" id="ARBA00001933"/>
    </source>
</evidence>
<dbReference type="Gene3D" id="3.90.1150.10">
    <property type="entry name" value="Aspartate Aminotransferase, domain 1"/>
    <property type="match status" value="1"/>
</dbReference>
<dbReference type="PANTHER" id="PTHR46383:SF1">
    <property type="entry name" value="ASPARTATE AMINOTRANSFERASE"/>
    <property type="match status" value="1"/>
</dbReference>
<dbReference type="AlphaFoldDB" id="A0A023X3N2"/>
<dbReference type="HOGENOM" id="CLU_017584_4_3_11"/>
<evidence type="ECO:0000256" key="2">
    <source>
        <dbReference type="ARBA" id="ARBA00007441"/>
    </source>
</evidence>
<dbReference type="GO" id="GO:0030170">
    <property type="term" value="F:pyridoxal phosphate binding"/>
    <property type="evidence" value="ECO:0007669"/>
    <property type="project" value="InterPro"/>
</dbReference>
<comment type="cofactor">
    <cofactor evidence="1 6">
        <name>pyridoxal 5'-phosphate</name>
        <dbReference type="ChEBI" id="CHEBI:597326"/>
    </cofactor>
</comment>
<dbReference type="Proteomes" id="UP001281130">
    <property type="component" value="Unassembled WGS sequence"/>
</dbReference>
<dbReference type="RefSeq" id="WP_038681960.1">
    <property type="nucleotide sequence ID" value="NZ_CP007514.1"/>
</dbReference>
<evidence type="ECO:0000256" key="5">
    <source>
        <dbReference type="ARBA" id="ARBA00022898"/>
    </source>
</evidence>